<sequence>MPHGSPKVIASREGFSSPTNACVCSFLPLAEITANSPINQYISCEDLIRYIQDNFHFYQSHFGYSNFQNLFGREPTLIDLQNCFCETDKYLRVKIPELQVDNFKIKQKYRADSQLAVNDYEFPPKWNLQM</sequence>
<evidence type="ECO:0000313" key="3">
    <source>
        <dbReference type="Proteomes" id="UP000607397"/>
    </source>
</evidence>
<keyword evidence="3" id="KW-1185">Reference proteome</keyword>
<dbReference type="RefSeq" id="WP_161825869.1">
    <property type="nucleotide sequence ID" value="NZ_WVIC01000025.1"/>
</dbReference>
<dbReference type="Pfam" id="PF18723">
    <property type="entry name" value="HMUDK_hel"/>
    <property type="match status" value="1"/>
</dbReference>
<gene>
    <name evidence="2" type="ORF">GS597_12955</name>
</gene>
<accession>A0A8K2A8Y6</accession>
<reference evidence="2" key="1">
    <citation type="submission" date="2019-12" db="EMBL/GenBank/DDBJ databases">
        <title>High-Quality draft genome sequences of three cyanobacteria isolated from the limestone walls of the Old Cathedral of Coimbra.</title>
        <authorList>
            <person name="Tiago I."/>
            <person name="Soares F."/>
            <person name="Portugal A."/>
        </authorList>
    </citation>
    <scope>NUCLEOTIDE SEQUENCE [LARGE SCALE GENOMIC DNA]</scope>
    <source>
        <strain evidence="2">C</strain>
    </source>
</reference>
<comment type="caution">
    <text evidence="2">The sequence shown here is derived from an EMBL/GenBank/DDBJ whole genome shotgun (WGS) entry which is preliminary data.</text>
</comment>
<evidence type="ECO:0000313" key="2">
    <source>
        <dbReference type="EMBL" id="NCJ07400.1"/>
    </source>
</evidence>
<proteinExistence type="predicted"/>
<organism evidence="2 3">
    <name type="scientific">Petrachloros mirabilis ULC683</name>
    <dbReference type="NCBI Taxonomy" id="2781853"/>
    <lineage>
        <taxon>Bacteria</taxon>
        <taxon>Bacillati</taxon>
        <taxon>Cyanobacteriota</taxon>
        <taxon>Cyanophyceae</taxon>
        <taxon>Synechococcales</taxon>
        <taxon>Petrachlorosaceae</taxon>
        <taxon>Petrachloros</taxon>
        <taxon>Petrachloros mirabilis</taxon>
    </lineage>
</organism>
<protein>
    <recommendedName>
        <fullName evidence="1">5-hmdU DNA kinase helical domain-containing protein</fullName>
    </recommendedName>
</protein>
<dbReference type="InterPro" id="IPR040684">
    <property type="entry name" value="HMUDK_hel"/>
</dbReference>
<dbReference type="EMBL" id="WVIC01000025">
    <property type="protein sequence ID" value="NCJ07400.1"/>
    <property type="molecule type" value="Genomic_DNA"/>
</dbReference>
<dbReference type="Proteomes" id="UP000607397">
    <property type="component" value="Unassembled WGS sequence"/>
</dbReference>
<evidence type="ECO:0000259" key="1">
    <source>
        <dbReference type="Pfam" id="PF18723"/>
    </source>
</evidence>
<feature type="domain" description="5-hmdU DNA kinase helical" evidence="1">
    <location>
        <begin position="44"/>
        <end position="99"/>
    </location>
</feature>
<name>A0A8K2A8Y6_9CYAN</name>
<dbReference type="AlphaFoldDB" id="A0A8K2A8Y6"/>